<dbReference type="AlphaFoldDB" id="A0A8B7PLJ0"/>
<dbReference type="PANTHER" id="PTHR45985">
    <property type="match status" value="1"/>
</dbReference>
<dbReference type="Gene3D" id="4.10.400.10">
    <property type="entry name" value="Low-density Lipoprotein Receptor"/>
    <property type="match status" value="1"/>
</dbReference>
<dbReference type="PROSITE" id="PS01209">
    <property type="entry name" value="LDLRA_1"/>
    <property type="match status" value="1"/>
</dbReference>
<organism evidence="4 5">
    <name type="scientific">Hyalella azteca</name>
    <name type="common">Amphipod</name>
    <dbReference type="NCBI Taxonomy" id="294128"/>
    <lineage>
        <taxon>Eukaryota</taxon>
        <taxon>Metazoa</taxon>
        <taxon>Ecdysozoa</taxon>
        <taxon>Arthropoda</taxon>
        <taxon>Crustacea</taxon>
        <taxon>Multicrustacea</taxon>
        <taxon>Malacostraca</taxon>
        <taxon>Eumalacostraca</taxon>
        <taxon>Peracarida</taxon>
        <taxon>Amphipoda</taxon>
        <taxon>Senticaudata</taxon>
        <taxon>Talitrida</taxon>
        <taxon>Talitroidea</taxon>
        <taxon>Hyalellidae</taxon>
        <taxon>Hyalella</taxon>
    </lineage>
</organism>
<keyword evidence="1 2" id="KW-1015">Disulfide bond</keyword>
<dbReference type="RefSeq" id="XP_018026266.1">
    <property type="nucleotide sequence ID" value="XM_018170777.1"/>
</dbReference>
<evidence type="ECO:0000256" key="1">
    <source>
        <dbReference type="ARBA" id="ARBA00023157"/>
    </source>
</evidence>
<evidence type="ECO:0000256" key="2">
    <source>
        <dbReference type="PROSITE-ProRule" id="PRU00124"/>
    </source>
</evidence>
<dbReference type="InterPro" id="IPR002172">
    <property type="entry name" value="LDrepeatLR_classA_rpt"/>
</dbReference>
<dbReference type="CDD" id="cd10974">
    <property type="entry name" value="CE4_CDA_like_1"/>
    <property type="match status" value="1"/>
</dbReference>
<dbReference type="GeneID" id="108681715"/>
<feature type="domain" description="Chitin-binding type-2" evidence="3">
    <location>
        <begin position="1"/>
        <end position="45"/>
    </location>
</feature>
<feature type="disulfide bond" evidence="2">
    <location>
        <begin position="70"/>
        <end position="88"/>
    </location>
</feature>
<dbReference type="Gene3D" id="2.170.140.10">
    <property type="entry name" value="Chitin binding domain"/>
    <property type="match status" value="1"/>
</dbReference>
<dbReference type="SMART" id="SM00494">
    <property type="entry name" value="ChtBD2"/>
    <property type="match status" value="1"/>
</dbReference>
<evidence type="ECO:0000313" key="4">
    <source>
        <dbReference type="Proteomes" id="UP000694843"/>
    </source>
</evidence>
<name>A0A8B7PLJ0_HYAAZ</name>
<dbReference type="InterPro" id="IPR036055">
    <property type="entry name" value="LDL_receptor-like_sf"/>
</dbReference>
<feature type="disulfide bond" evidence="2">
    <location>
        <begin position="82"/>
        <end position="97"/>
    </location>
</feature>
<evidence type="ECO:0000259" key="3">
    <source>
        <dbReference type="PROSITE" id="PS50940"/>
    </source>
</evidence>
<dbReference type="InterPro" id="IPR023415">
    <property type="entry name" value="LDLR_class-A_CS"/>
</dbReference>
<dbReference type="GO" id="GO:0005576">
    <property type="term" value="C:extracellular region"/>
    <property type="evidence" value="ECO:0007669"/>
    <property type="project" value="InterPro"/>
</dbReference>
<dbReference type="PROSITE" id="PS50940">
    <property type="entry name" value="CHIT_BIND_II"/>
    <property type="match status" value="1"/>
</dbReference>
<dbReference type="Pfam" id="PF00057">
    <property type="entry name" value="Ldl_recept_a"/>
    <property type="match status" value="1"/>
</dbReference>
<dbReference type="OMA" id="MWWSKNA"/>
<dbReference type="InterPro" id="IPR036508">
    <property type="entry name" value="Chitin-bd_dom_sf"/>
</dbReference>
<dbReference type="SMART" id="SM00192">
    <property type="entry name" value="LDLa"/>
    <property type="match status" value="1"/>
</dbReference>
<keyword evidence="4" id="KW-1185">Reference proteome</keyword>
<feature type="disulfide bond" evidence="2">
    <location>
        <begin position="63"/>
        <end position="75"/>
    </location>
</feature>
<dbReference type="InterPro" id="IPR052740">
    <property type="entry name" value="CE4"/>
</dbReference>
<dbReference type="CDD" id="cd00112">
    <property type="entry name" value="LDLa"/>
    <property type="match status" value="1"/>
</dbReference>
<dbReference type="SUPFAM" id="SSF88713">
    <property type="entry name" value="Glycoside hydrolase/deacetylase"/>
    <property type="match status" value="1"/>
</dbReference>
<dbReference type="SUPFAM" id="SSF57424">
    <property type="entry name" value="LDL receptor-like module"/>
    <property type="match status" value="1"/>
</dbReference>
<evidence type="ECO:0000313" key="5">
    <source>
        <dbReference type="RefSeq" id="XP_018026266.1"/>
    </source>
</evidence>
<dbReference type="PROSITE" id="PS50068">
    <property type="entry name" value="LDLRA_2"/>
    <property type="match status" value="1"/>
</dbReference>
<dbReference type="GO" id="GO:0005975">
    <property type="term" value="P:carbohydrate metabolic process"/>
    <property type="evidence" value="ECO:0007669"/>
    <property type="project" value="InterPro"/>
</dbReference>
<protein>
    <submittedName>
        <fullName evidence="5">Chitin deacetylase 1</fullName>
    </submittedName>
</protein>
<gene>
    <name evidence="5" type="primary">LOC108681715</name>
</gene>
<accession>A0A8B7PLJ0</accession>
<dbReference type="Gene3D" id="3.20.20.370">
    <property type="entry name" value="Glycoside hydrolase/deacetylase"/>
    <property type="match status" value="1"/>
</dbReference>
<dbReference type="InterPro" id="IPR011330">
    <property type="entry name" value="Glyco_hydro/deAcase_b/a-brl"/>
</dbReference>
<dbReference type="Pfam" id="PF01607">
    <property type="entry name" value="CBM_14"/>
    <property type="match status" value="1"/>
</dbReference>
<sequence length="472" mass="54754">GNNECSKYYLCLEGEVYEFKCSVSLLFDINRQICDFKSNVFSCDVRMQVTTAKPLLSTDNPICPPGELACGDGVCLPRHLFCDGHVDCDDESDEGWCDAHHDPNAAKLCDPRNCSLPDCFCSRDGTLVPGNLEPKQVPQMITITFDDAVNNENWELYERLFMKDRKNPNGCPLHATFYVSHEFTNYAYVQKLWNLGHEIAVHSITHRGPESYWSHNATIEDWFDEFVGQANIINRFAGGKMEDLWGVRVPYLRVGWNRQMIMMREFGFVYDSSMVAPFSDPPLWPYTLDYRIPHTCIGTGQRCPSRSFPGIWELVLNQLKAGEYTCAMLDQCPPFHDEDQVFELLMHNFHRHYNSNRAPYGLFFHTIWFKYKKNQRAFERFLDAMAKLPDVFIVNNQEVISWMREPTPASQINTFEPWKCGKQVPMEDKACNLEEVCKLRSPAVRGDRWLHTCFECPQVYPWIKNEFGIDLK</sequence>
<dbReference type="Proteomes" id="UP000694843">
    <property type="component" value="Unplaced"/>
</dbReference>
<dbReference type="GO" id="GO:0008061">
    <property type="term" value="F:chitin binding"/>
    <property type="evidence" value="ECO:0007669"/>
    <property type="project" value="InterPro"/>
</dbReference>
<dbReference type="CTD" id="35002"/>
<feature type="non-terminal residue" evidence="5">
    <location>
        <position position="1"/>
    </location>
</feature>
<reference evidence="5" key="1">
    <citation type="submission" date="2025-08" db="UniProtKB">
        <authorList>
            <consortium name="RefSeq"/>
        </authorList>
    </citation>
    <scope>IDENTIFICATION</scope>
    <source>
        <tissue evidence="5">Whole organism</tissue>
    </source>
</reference>
<dbReference type="InterPro" id="IPR002557">
    <property type="entry name" value="Chitin-bd_dom"/>
</dbReference>
<dbReference type="KEGG" id="hazt:108681715"/>
<dbReference type="OrthoDB" id="504708at2759"/>
<dbReference type="PANTHER" id="PTHR45985:SF5">
    <property type="entry name" value="CHITIN AND LDLR BINDING DEACETYLASE 3"/>
    <property type="match status" value="1"/>
</dbReference>
<dbReference type="SUPFAM" id="SSF57625">
    <property type="entry name" value="Invertebrate chitin-binding proteins"/>
    <property type="match status" value="1"/>
</dbReference>
<proteinExistence type="predicted"/>